<organism evidence="2 3">
    <name type="scientific">Roseinatronobacter ekhonensis</name>
    <dbReference type="NCBI Taxonomy" id="254356"/>
    <lineage>
        <taxon>Bacteria</taxon>
        <taxon>Pseudomonadati</taxon>
        <taxon>Pseudomonadota</taxon>
        <taxon>Alphaproteobacteria</taxon>
        <taxon>Rhodobacterales</taxon>
        <taxon>Paracoccaceae</taxon>
        <taxon>Roseinatronobacter</taxon>
    </lineage>
</organism>
<dbReference type="PANTHER" id="PTHR43236:SF2">
    <property type="entry name" value="BLL0069 PROTEIN"/>
    <property type="match status" value="1"/>
</dbReference>
<dbReference type="AlphaFoldDB" id="A0A3B0MA48"/>
<protein>
    <recommendedName>
        <fullName evidence="1">IrrE N-terminal-like domain-containing protein</fullName>
    </recommendedName>
</protein>
<accession>A0A3B0MA48</accession>
<dbReference type="PANTHER" id="PTHR43236">
    <property type="entry name" value="ANTITOXIN HIGA1"/>
    <property type="match status" value="1"/>
</dbReference>
<dbReference type="EMBL" id="UIHC01000022">
    <property type="protein sequence ID" value="SUZ32543.1"/>
    <property type="molecule type" value="Genomic_DNA"/>
</dbReference>
<dbReference type="Proteomes" id="UP000272908">
    <property type="component" value="Unassembled WGS sequence"/>
</dbReference>
<name>A0A3B0MA48_9RHOB</name>
<dbReference type="Pfam" id="PF06114">
    <property type="entry name" value="Peptidase_M78"/>
    <property type="match status" value="1"/>
</dbReference>
<gene>
    <name evidence="2" type="ORF">ROE7235_02304</name>
</gene>
<proteinExistence type="predicted"/>
<reference evidence="3" key="1">
    <citation type="submission" date="2018-08" db="EMBL/GenBank/DDBJ databases">
        <authorList>
            <person name="Rodrigo-Torres L."/>
            <person name="Arahal R. D."/>
            <person name="Lucena T."/>
        </authorList>
    </citation>
    <scope>NUCLEOTIDE SEQUENCE [LARGE SCALE GENOMIC DNA]</scope>
    <source>
        <strain evidence="3">CECT 7235</strain>
    </source>
</reference>
<dbReference type="InterPro" id="IPR010359">
    <property type="entry name" value="IrrE_HExxH"/>
</dbReference>
<evidence type="ECO:0000313" key="2">
    <source>
        <dbReference type="EMBL" id="SUZ32543.1"/>
    </source>
</evidence>
<evidence type="ECO:0000313" key="3">
    <source>
        <dbReference type="Proteomes" id="UP000272908"/>
    </source>
</evidence>
<dbReference type="Gene3D" id="1.10.10.2910">
    <property type="match status" value="1"/>
</dbReference>
<sequence length="221" mass="25196">MEISFGVSFNTVNYLTVYQIKEKAEQALSLVNYKNGEVDVEEICRSLNLTLVRSGKMIYDSDGNAVLGSLDFAGQTIRVNLHQNSNRERFTIAHEVGHLCLEHGKFLLSETVVENDLYVENNSKEIFNYQRLEFQANIFAAELLLPDTQFRNTVEALREKYGTHGRSFGYIFVDDQPCNYVPYSQMLADLSELFGVSRRAIEIKLKRAGLVTDNRSSFTRA</sequence>
<dbReference type="InterPro" id="IPR052345">
    <property type="entry name" value="Rad_response_metalloprotease"/>
</dbReference>
<dbReference type="OrthoDB" id="9794834at2"/>
<evidence type="ECO:0000259" key="1">
    <source>
        <dbReference type="Pfam" id="PF06114"/>
    </source>
</evidence>
<feature type="domain" description="IrrE N-terminal-like" evidence="1">
    <location>
        <begin position="73"/>
        <end position="205"/>
    </location>
</feature>
<keyword evidence="3" id="KW-1185">Reference proteome</keyword>